<dbReference type="EMBL" id="JARPUR010000003">
    <property type="protein sequence ID" value="KAK4879880.1"/>
    <property type="molecule type" value="Genomic_DNA"/>
</dbReference>
<feature type="non-terminal residue" evidence="1">
    <location>
        <position position="60"/>
    </location>
</feature>
<evidence type="ECO:0000313" key="1">
    <source>
        <dbReference type="EMBL" id="KAK4879880.1"/>
    </source>
</evidence>
<comment type="caution">
    <text evidence="1">The sequence shown here is derived from an EMBL/GenBank/DDBJ whole genome shotgun (WGS) entry which is preliminary data.</text>
</comment>
<keyword evidence="2" id="KW-1185">Reference proteome</keyword>
<dbReference type="Proteomes" id="UP001353858">
    <property type="component" value="Unassembled WGS sequence"/>
</dbReference>
<dbReference type="AlphaFoldDB" id="A0AAN7P3Q2"/>
<name>A0AAN7P3Q2_9COLE</name>
<proteinExistence type="predicted"/>
<sequence length="60" mass="7126">MFVNQVCICGLSNPVGRFDTKQYLIAMEGRIITEKMESFTESFFVMFSFYFILKFEYAKE</sequence>
<accession>A0AAN7P3Q2</accession>
<organism evidence="1 2">
    <name type="scientific">Aquatica leii</name>
    <dbReference type="NCBI Taxonomy" id="1421715"/>
    <lineage>
        <taxon>Eukaryota</taxon>
        <taxon>Metazoa</taxon>
        <taxon>Ecdysozoa</taxon>
        <taxon>Arthropoda</taxon>
        <taxon>Hexapoda</taxon>
        <taxon>Insecta</taxon>
        <taxon>Pterygota</taxon>
        <taxon>Neoptera</taxon>
        <taxon>Endopterygota</taxon>
        <taxon>Coleoptera</taxon>
        <taxon>Polyphaga</taxon>
        <taxon>Elateriformia</taxon>
        <taxon>Elateroidea</taxon>
        <taxon>Lampyridae</taxon>
        <taxon>Luciolinae</taxon>
        <taxon>Aquatica</taxon>
    </lineage>
</organism>
<protein>
    <submittedName>
        <fullName evidence="1">Uncharacterized protein</fullName>
    </submittedName>
</protein>
<evidence type="ECO:0000313" key="2">
    <source>
        <dbReference type="Proteomes" id="UP001353858"/>
    </source>
</evidence>
<gene>
    <name evidence="1" type="ORF">RN001_008026</name>
</gene>
<reference evidence="2" key="1">
    <citation type="submission" date="2023-01" db="EMBL/GenBank/DDBJ databases">
        <title>Key to firefly adult light organ development and bioluminescence: homeobox transcription factors regulate luciferase expression and transportation to peroxisome.</title>
        <authorList>
            <person name="Fu X."/>
        </authorList>
    </citation>
    <scope>NUCLEOTIDE SEQUENCE [LARGE SCALE GENOMIC DNA]</scope>
</reference>